<dbReference type="Pfam" id="PF05150">
    <property type="entry name" value="Legionella_OMP"/>
    <property type="match status" value="1"/>
</dbReference>
<evidence type="ECO:0000313" key="3">
    <source>
        <dbReference type="Proteomes" id="UP000095229"/>
    </source>
</evidence>
<keyword evidence="1" id="KW-0732">Signal</keyword>
<feature type="signal peptide" evidence="1">
    <location>
        <begin position="1"/>
        <end position="21"/>
    </location>
</feature>
<feature type="chain" id="PRO_5009179634" description="Major outer membrane protein" evidence="1">
    <location>
        <begin position="22"/>
        <end position="326"/>
    </location>
</feature>
<dbReference type="EMBL" id="LSOG01000057">
    <property type="protein sequence ID" value="OEH47131.1"/>
    <property type="molecule type" value="Genomic_DNA"/>
</dbReference>
<reference evidence="2 3" key="1">
    <citation type="submission" date="2016-02" db="EMBL/GenBank/DDBJ databases">
        <title>Secondary metabolites in Legionella.</title>
        <authorList>
            <person name="Tobias N.J."/>
            <person name="Bode H.B."/>
        </authorList>
    </citation>
    <scope>NUCLEOTIDE SEQUENCE [LARGE SCALE GENOMIC DNA]</scope>
    <source>
        <strain evidence="2 3">DSM 19216</strain>
    </source>
</reference>
<gene>
    <name evidence="2" type="ORF">lpari_01906</name>
</gene>
<dbReference type="Proteomes" id="UP000095229">
    <property type="component" value="Unassembled WGS sequence"/>
</dbReference>
<accession>A0A1E5JRH3</accession>
<sequence>MLSLKKTTIAILALGSSAVFAGTMGPVCTPGNVTVPCPATGWDIGGQALILQTMTDNDVSLNIASTPTGVAINTELDAQWNWGFQIEGSYHFNTGNDITLTWYHLDTSWNNHESFLNAPNGLVDTEEVLVGFGHKNRWDAVNGEFGQFVDFSANKKIRFHGGFQFASIKRSVHAFATDFDAGIPDYTVGFNGDTQYNGFGPRTGIDMNYVFGNGFGIYAKAAAAVLVGSQKHGYNVGFVDADGSVPLLPVVYTADVSGTRTSIVPELEAKLGASYAYPMAQGNLILDAGYMWFDYIHALNTTVLPVTSTGFAAAGPYFGLKYIGNI</sequence>
<name>A0A1E5JRH3_9GAMM</name>
<dbReference type="OrthoDB" id="5653740at2"/>
<evidence type="ECO:0008006" key="4">
    <source>
        <dbReference type="Google" id="ProtNLM"/>
    </source>
</evidence>
<dbReference type="RefSeq" id="WP_069683491.1">
    <property type="nucleotide sequence ID" value="NZ_LSOG01000057.1"/>
</dbReference>
<evidence type="ECO:0000313" key="2">
    <source>
        <dbReference type="EMBL" id="OEH47131.1"/>
    </source>
</evidence>
<keyword evidence="3" id="KW-1185">Reference proteome</keyword>
<dbReference type="PATRIC" id="fig|45071.7.peg.2040"/>
<proteinExistence type="predicted"/>
<protein>
    <recommendedName>
        <fullName evidence="4">Major outer membrane protein</fullName>
    </recommendedName>
</protein>
<dbReference type="AlphaFoldDB" id="A0A1E5JRH3"/>
<comment type="caution">
    <text evidence="2">The sequence shown here is derived from an EMBL/GenBank/DDBJ whole genome shotgun (WGS) entry which is preliminary data.</text>
</comment>
<dbReference type="InterPro" id="IPR007825">
    <property type="entry name" value="Major_OMP_Legionella"/>
</dbReference>
<evidence type="ECO:0000256" key="1">
    <source>
        <dbReference type="SAM" id="SignalP"/>
    </source>
</evidence>
<organism evidence="2 3">
    <name type="scientific">Legionella parisiensis</name>
    <dbReference type="NCBI Taxonomy" id="45071"/>
    <lineage>
        <taxon>Bacteria</taxon>
        <taxon>Pseudomonadati</taxon>
        <taxon>Pseudomonadota</taxon>
        <taxon>Gammaproteobacteria</taxon>
        <taxon>Legionellales</taxon>
        <taxon>Legionellaceae</taxon>
        <taxon>Legionella</taxon>
    </lineage>
</organism>